<dbReference type="Pfam" id="PF12697">
    <property type="entry name" value="Abhydrolase_6"/>
    <property type="match status" value="1"/>
</dbReference>
<evidence type="ECO:0000313" key="3">
    <source>
        <dbReference type="Proteomes" id="UP000259030"/>
    </source>
</evidence>
<dbReference type="InterPro" id="IPR000639">
    <property type="entry name" value="Epox_hydrolase-like"/>
</dbReference>
<dbReference type="GO" id="GO:0003824">
    <property type="term" value="F:catalytic activity"/>
    <property type="evidence" value="ECO:0007669"/>
    <property type="project" value="InterPro"/>
</dbReference>
<dbReference type="KEGG" id="dfc:DFI_03275"/>
<dbReference type="PANTHER" id="PTHR43689:SF8">
    <property type="entry name" value="ALPHA_BETA-HYDROLASES SUPERFAMILY PROTEIN"/>
    <property type="match status" value="1"/>
</dbReference>
<dbReference type="PRINTS" id="PR00111">
    <property type="entry name" value="ABHYDROLASE"/>
</dbReference>
<dbReference type="AlphaFoldDB" id="A0A221SU22"/>
<dbReference type="STRING" id="317577.GCA_000419625_00484"/>
<dbReference type="SUPFAM" id="SSF53474">
    <property type="entry name" value="alpha/beta-Hydrolases"/>
    <property type="match status" value="1"/>
</dbReference>
<dbReference type="InterPro" id="IPR029058">
    <property type="entry name" value="AB_hydrolase_fold"/>
</dbReference>
<evidence type="ECO:0000259" key="1">
    <source>
        <dbReference type="Pfam" id="PF12697"/>
    </source>
</evidence>
<accession>A0A221SU22</accession>
<feature type="domain" description="AB hydrolase-1" evidence="1">
    <location>
        <begin position="26"/>
        <end position="261"/>
    </location>
</feature>
<reference evidence="2 3" key="1">
    <citation type="submission" date="2017-05" db="EMBL/GenBank/DDBJ databases">
        <title>The complete genome sequence of Deinococcus ficus isolated from the rhizosphere of the Ficus religiosa L. in Taiwan.</title>
        <authorList>
            <person name="Wu K.-M."/>
            <person name="Liao T.-L."/>
            <person name="Liu Y.-M."/>
            <person name="Young C.-C."/>
            <person name="Tsai S.-F."/>
        </authorList>
    </citation>
    <scope>NUCLEOTIDE SEQUENCE [LARGE SCALE GENOMIC DNA]</scope>
    <source>
        <strain evidence="2 3">CC-FR2-10</strain>
    </source>
</reference>
<keyword evidence="3" id="KW-1185">Reference proteome</keyword>
<protein>
    <recommendedName>
        <fullName evidence="1">AB hydrolase-1 domain-containing protein</fullName>
    </recommendedName>
</protein>
<dbReference type="InterPro" id="IPR000073">
    <property type="entry name" value="AB_hydrolase_1"/>
</dbReference>
<name>A0A221SU22_9DEIO</name>
<sequence length="270" mass="28369">MTPFEVSVPGATLRGVQGGSGPALPLLFLHAGVADSRAWEAQLTHFARARRVGAFDARGYGHTTAEPTPFSPTADILAVMEAAGLDRAVLVGNSNGGRHALDFTLAHPERVAGLVLVGPAVGGAPEFTAWPDAVLHVDALGEAAEAAGDLDRLNEIEAWMWLDGPGCPEGRVTGPVRTLFLDMNGRALRTPAPPATPPETPAYPRLAEVTCPALVVVGDLDLPHIRQASEHAAQRMPHAALEVMPGVAHLPALEAPEAFNARLDRYLQAL</sequence>
<proteinExistence type="predicted"/>
<dbReference type="Proteomes" id="UP000259030">
    <property type="component" value="Chromosome"/>
</dbReference>
<dbReference type="PRINTS" id="PR00412">
    <property type="entry name" value="EPOXHYDRLASE"/>
</dbReference>
<dbReference type="EMBL" id="CP021081">
    <property type="protein sequence ID" value="ASN80159.1"/>
    <property type="molecule type" value="Genomic_DNA"/>
</dbReference>
<organism evidence="2 3">
    <name type="scientific">Deinococcus ficus</name>
    <dbReference type="NCBI Taxonomy" id="317577"/>
    <lineage>
        <taxon>Bacteria</taxon>
        <taxon>Thermotogati</taxon>
        <taxon>Deinococcota</taxon>
        <taxon>Deinococci</taxon>
        <taxon>Deinococcales</taxon>
        <taxon>Deinococcaceae</taxon>
        <taxon>Deinococcus</taxon>
    </lineage>
</organism>
<evidence type="ECO:0000313" key="2">
    <source>
        <dbReference type="EMBL" id="ASN80159.1"/>
    </source>
</evidence>
<dbReference type="PANTHER" id="PTHR43689">
    <property type="entry name" value="HYDROLASE"/>
    <property type="match status" value="1"/>
</dbReference>
<gene>
    <name evidence="2" type="ORF">DFI_03275</name>
</gene>
<dbReference type="Gene3D" id="3.40.50.1820">
    <property type="entry name" value="alpha/beta hydrolase"/>
    <property type="match status" value="1"/>
</dbReference>